<dbReference type="InterPro" id="IPR003010">
    <property type="entry name" value="C-N_Hydrolase"/>
</dbReference>
<sequence length="264" mass="29444">MSVDADKTVNYQTVKKLVHEASSQGAKLVALPECWNCPYGNKYFSAYSEPIPGPSASFLSDLAREHRIYLIGGSIPERDGEKIYNTSLAFGPCGEVLGKHRKIHLFDIDVPGKIRFVESETLSPGNELTVINTEMCSIGVGICYDMRFAELAQLYAKNNCKLIVYPGAFNMTTGPAHWELLQRARALDNQLFVATISPARDTKADYVAWGHSTVVSPWGDVVATLDEKEGIVYADINLDRIEEVRNQIPITKQKRNDLYNIQQL</sequence>
<feature type="domain" description="CN hydrolase" evidence="3">
    <location>
        <begin position="1"/>
        <end position="238"/>
    </location>
</feature>
<dbReference type="GO" id="GO:0005739">
    <property type="term" value="C:mitochondrion"/>
    <property type="evidence" value="ECO:0007669"/>
    <property type="project" value="TreeGrafter"/>
</dbReference>
<evidence type="ECO:0000259" key="3">
    <source>
        <dbReference type="PROSITE" id="PS50263"/>
    </source>
</evidence>
<accession>A0A6B2LDZ4</accession>
<dbReference type="GO" id="GO:0006107">
    <property type="term" value="P:oxaloacetate metabolic process"/>
    <property type="evidence" value="ECO:0007669"/>
    <property type="project" value="TreeGrafter"/>
</dbReference>
<evidence type="ECO:0000313" key="4">
    <source>
        <dbReference type="EMBL" id="NDV35057.1"/>
    </source>
</evidence>
<dbReference type="Pfam" id="PF00795">
    <property type="entry name" value="CN_hydrolase"/>
    <property type="match status" value="1"/>
</dbReference>
<dbReference type="CDD" id="cd07572">
    <property type="entry name" value="nit"/>
    <property type="match status" value="1"/>
</dbReference>
<dbReference type="PROSITE" id="PS50263">
    <property type="entry name" value="CN_HYDROLASE"/>
    <property type="match status" value="1"/>
</dbReference>
<dbReference type="InterPro" id="IPR045254">
    <property type="entry name" value="Nit1/2_C-N_Hydrolase"/>
</dbReference>
<dbReference type="PANTHER" id="PTHR23088:SF30">
    <property type="entry name" value="OMEGA-AMIDASE NIT2"/>
    <property type="match status" value="1"/>
</dbReference>
<keyword evidence="2" id="KW-0378">Hydrolase</keyword>
<dbReference type="SUPFAM" id="SSF56317">
    <property type="entry name" value="Carbon-nitrogen hydrolase"/>
    <property type="match status" value="1"/>
</dbReference>
<dbReference type="EMBL" id="GIBP01006088">
    <property type="protein sequence ID" value="NDV35057.1"/>
    <property type="molecule type" value="Transcribed_RNA"/>
</dbReference>
<dbReference type="FunFam" id="3.60.110.10:FF:000002">
    <property type="entry name" value="Nitrilase family member 2"/>
    <property type="match status" value="1"/>
</dbReference>
<proteinExistence type="inferred from homology"/>
<evidence type="ECO:0000256" key="2">
    <source>
        <dbReference type="ARBA" id="ARBA00022801"/>
    </source>
</evidence>
<dbReference type="Gene3D" id="3.60.110.10">
    <property type="entry name" value="Carbon-nitrogen hydrolase"/>
    <property type="match status" value="1"/>
</dbReference>
<evidence type="ECO:0000256" key="1">
    <source>
        <dbReference type="ARBA" id="ARBA00010613"/>
    </source>
</evidence>
<dbReference type="GO" id="GO:0006528">
    <property type="term" value="P:asparagine metabolic process"/>
    <property type="evidence" value="ECO:0007669"/>
    <property type="project" value="TreeGrafter"/>
</dbReference>
<dbReference type="AlphaFoldDB" id="A0A6B2LDZ4"/>
<name>A0A6B2LDZ4_9EUKA</name>
<dbReference type="PANTHER" id="PTHR23088">
    <property type="entry name" value="NITRILASE-RELATED"/>
    <property type="match status" value="1"/>
</dbReference>
<protein>
    <recommendedName>
        <fullName evidence="3">CN hydrolase domain-containing protein</fullName>
    </recommendedName>
</protein>
<comment type="similarity">
    <text evidence="1">Belongs to the carbon-nitrogen hydrolase superfamily. NIT1/NIT2 family.</text>
</comment>
<reference evidence="4" key="1">
    <citation type="journal article" date="2020" name="J. Eukaryot. Microbiol.">
        <title>De novo Sequencing, Assembly and Annotation of the Transcriptome for the Free-Living Testate Amoeba Arcella intermedia.</title>
        <authorList>
            <person name="Ribeiro G.M."/>
            <person name="Porfirio-Sousa A.L."/>
            <person name="Maurer-Alcala X.X."/>
            <person name="Katz L.A."/>
            <person name="Lahr D.J.G."/>
        </authorList>
    </citation>
    <scope>NUCLEOTIDE SEQUENCE</scope>
</reference>
<dbReference type="GO" id="GO:0050152">
    <property type="term" value="F:omega-amidase activity"/>
    <property type="evidence" value="ECO:0007669"/>
    <property type="project" value="TreeGrafter"/>
</dbReference>
<dbReference type="InterPro" id="IPR036526">
    <property type="entry name" value="C-N_Hydrolase_sf"/>
</dbReference>
<dbReference type="GO" id="GO:0006541">
    <property type="term" value="P:glutamine metabolic process"/>
    <property type="evidence" value="ECO:0007669"/>
    <property type="project" value="TreeGrafter"/>
</dbReference>
<organism evidence="4">
    <name type="scientific">Arcella intermedia</name>
    <dbReference type="NCBI Taxonomy" id="1963864"/>
    <lineage>
        <taxon>Eukaryota</taxon>
        <taxon>Amoebozoa</taxon>
        <taxon>Tubulinea</taxon>
        <taxon>Elardia</taxon>
        <taxon>Arcellinida</taxon>
        <taxon>Sphaerothecina</taxon>
        <taxon>Arcellidae</taxon>
        <taxon>Arcella</taxon>
    </lineage>
</organism>